<organism evidence="4 5">
    <name type="scientific">Sphingopyxis macrogoltabida</name>
    <name type="common">Sphingomonas macrogoltabidus</name>
    <dbReference type="NCBI Taxonomy" id="33050"/>
    <lineage>
        <taxon>Bacteria</taxon>
        <taxon>Pseudomonadati</taxon>
        <taxon>Pseudomonadota</taxon>
        <taxon>Alphaproteobacteria</taxon>
        <taxon>Sphingomonadales</taxon>
        <taxon>Sphingomonadaceae</taxon>
        <taxon>Sphingopyxis</taxon>
    </lineage>
</organism>
<gene>
    <name evidence="4" type="ORF">ATM17_21600</name>
</gene>
<reference evidence="5" key="1">
    <citation type="submission" date="2015-11" db="EMBL/GenBank/DDBJ databases">
        <title>Complete genome sequence of a polyethylene-glycol degrader Sphingopyxis macrogoltabida 203N (NBRC 111659).</title>
        <authorList>
            <person name="Yoshiyuki O."/>
            <person name="Shouta N."/>
            <person name="Nagata Y."/>
            <person name="Numata M."/>
            <person name="Tsuchikane K."/>
            <person name="Hosoyama A."/>
            <person name="Yamazoe A."/>
            <person name="Tsuda M."/>
            <person name="Fujita N."/>
            <person name="Kawai F."/>
        </authorList>
    </citation>
    <scope>NUCLEOTIDE SEQUENCE [LARGE SCALE GENOMIC DNA]</scope>
    <source>
        <strain evidence="5">203N</strain>
    </source>
</reference>
<comment type="similarity">
    <text evidence="2">Belongs to the virb1 family.</text>
</comment>
<dbReference type="KEGG" id="smaz:LH19_21020"/>
<feature type="domain" description="Transglycosylase SLT" evidence="3">
    <location>
        <begin position="289"/>
        <end position="388"/>
    </location>
</feature>
<dbReference type="EMBL" id="CP013344">
    <property type="protein sequence ID" value="AMU91614.1"/>
    <property type="molecule type" value="Genomic_DNA"/>
</dbReference>
<dbReference type="Gene3D" id="1.10.530.10">
    <property type="match status" value="1"/>
</dbReference>
<dbReference type="RefSeq" id="WP_082395960.1">
    <property type="nucleotide sequence ID" value="NZ_CP009429.1"/>
</dbReference>
<dbReference type="PANTHER" id="PTHR37423:SF2">
    <property type="entry name" value="MEMBRANE-BOUND LYTIC MUREIN TRANSGLYCOSYLASE C"/>
    <property type="match status" value="1"/>
</dbReference>
<dbReference type="PANTHER" id="PTHR37423">
    <property type="entry name" value="SOLUBLE LYTIC MUREIN TRANSGLYCOSYLASE-RELATED"/>
    <property type="match status" value="1"/>
</dbReference>
<dbReference type="Pfam" id="PF01464">
    <property type="entry name" value="SLT"/>
    <property type="match status" value="1"/>
</dbReference>
<dbReference type="SUPFAM" id="SSF53955">
    <property type="entry name" value="Lysozyme-like"/>
    <property type="match status" value="1"/>
</dbReference>
<evidence type="ECO:0000259" key="3">
    <source>
        <dbReference type="Pfam" id="PF01464"/>
    </source>
</evidence>
<name>A0AAC9AXM5_SPHMC</name>
<evidence type="ECO:0000313" key="5">
    <source>
        <dbReference type="Proteomes" id="UP000076088"/>
    </source>
</evidence>
<protein>
    <recommendedName>
        <fullName evidence="3">Transglycosylase SLT domain-containing protein</fullName>
    </recommendedName>
</protein>
<accession>A0AAC9AXM5</accession>
<evidence type="ECO:0000256" key="2">
    <source>
        <dbReference type="ARBA" id="ARBA00009387"/>
    </source>
</evidence>
<keyword evidence="5" id="KW-1185">Reference proteome</keyword>
<sequence length="711" mass="78907">MVTVPVTPGRSVQVQPMPEARFRYAESRNFVGQALQQGGENLGRLAGQWDEIQATHDEAAVKKLAVETSSQMREMLWTGDDAYFNKQGFDAGSAREDVEKRFTEMRDEAMTRVQNERQRVMLTNVLDKSIGDNLVDVARYATGQLNVEWQKQSEARLAGFQQDAVQLFAEPDRYADNIAGGLLEIQSIADRQGWSEERVEDAEERFVSGVHTAVINGRLSADDIDGALTIFEKYRDDLSFNDAQAIQSKLTPAIQYRVAEERALVALGSVPTSGPDDAPTPGVASSLYSQLKAIESNESGGKQFDKAGKPLTSSAGAIGVMQVMPGTGPEAARYAGLAWDPKRFREDEDYNRALGQAYYKEMLRKFGGDPVKAAAAYNAGPGSARKGTGVNGAMARARKAGEPENWIAYLPAETRDYVAKFQRKTGAAADGGSTPRKWDLSAAYTSLEDRAKREGWSPEELERARQRVDEHVRRDEMLDKRRDDEEWDAALGTVDALGDNFTDVSQIPNFDRLSPDRRVQLRNSADANRRAVLAGEAPKANGDTAIILGKMAIEQPEAFLNVDLREYRNKVTPAEFDELQKSQSRISANPAEEKSLLGVVNSAISFFSTPDMRLNGAGNNALRRNRVANAMLVYLRKNVDPKRLPTDSERRAAFNWAVGEVHGEMRADDEVFDVPAEFIRSYGERQRQLTGKWPTNRQIMDAYARRGQATR</sequence>
<evidence type="ECO:0000313" key="4">
    <source>
        <dbReference type="EMBL" id="AMU91614.1"/>
    </source>
</evidence>
<dbReference type="InterPro" id="IPR023346">
    <property type="entry name" value="Lysozyme-like_dom_sf"/>
</dbReference>
<proteinExistence type="inferred from homology"/>
<dbReference type="Proteomes" id="UP000076088">
    <property type="component" value="Chromosome"/>
</dbReference>
<evidence type="ECO:0000256" key="1">
    <source>
        <dbReference type="ARBA" id="ARBA00007734"/>
    </source>
</evidence>
<reference evidence="4 5" key="2">
    <citation type="journal article" date="2016" name="Genome Announc.">
        <title>Complete Genome Sequence of Sphingopyxis macrogoltabida Strain 203N (NBRC 111659), a Polyethylene Glycol Degrader.</title>
        <authorList>
            <person name="Ohtsubo Y."/>
            <person name="Nonoyama S."/>
            <person name="Nagata Y."/>
            <person name="Numata M."/>
            <person name="Tsuchikane K."/>
            <person name="Hosoyama A."/>
            <person name="Yamazoe A."/>
            <person name="Tsuda M."/>
            <person name="Fujita N."/>
            <person name="Kawai F."/>
        </authorList>
    </citation>
    <scope>NUCLEOTIDE SEQUENCE [LARGE SCALE GENOMIC DNA]</scope>
    <source>
        <strain evidence="4 5">203N</strain>
    </source>
</reference>
<dbReference type="InterPro" id="IPR008258">
    <property type="entry name" value="Transglycosylase_SLT_dom_1"/>
</dbReference>
<dbReference type="AlphaFoldDB" id="A0AAC9AXM5"/>
<comment type="similarity">
    <text evidence="1">Belongs to the transglycosylase Slt family.</text>
</comment>